<evidence type="ECO:0000256" key="13">
    <source>
        <dbReference type="ARBA" id="ARBA00023204"/>
    </source>
</evidence>
<reference evidence="18 19" key="1">
    <citation type="journal article" date="2015" name="Environ. Microbiol.">
        <title>Metagenome sequence of Elaphomyces granulatus from sporocarp tissue reveals Ascomycota ectomycorrhizal fingerprints of genome expansion and a Proteobacteria-rich microbiome.</title>
        <authorList>
            <person name="Quandt C.A."/>
            <person name="Kohler A."/>
            <person name="Hesse C.N."/>
            <person name="Sharpton T.J."/>
            <person name="Martin F."/>
            <person name="Spatafora J.W."/>
        </authorList>
    </citation>
    <scope>NUCLEOTIDE SEQUENCE [LARGE SCALE GENOMIC DNA]</scope>
    <source>
        <strain evidence="18 19">OSC145934</strain>
    </source>
</reference>
<evidence type="ECO:0000313" key="18">
    <source>
        <dbReference type="EMBL" id="OXV08883.1"/>
    </source>
</evidence>
<keyword evidence="11" id="KW-0697">Rotamase</keyword>
<gene>
    <name evidence="18" type="ORF">Egran_03351</name>
</gene>
<organism evidence="18 19">
    <name type="scientific">Elaphomyces granulatus</name>
    <dbReference type="NCBI Taxonomy" id="519963"/>
    <lineage>
        <taxon>Eukaryota</taxon>
        <taxon>Fungi</taxon>
        <taxon>Dikarya</taxon>
        <taxon>Ascomycota</taxon>
        <taxon>Pezizomycotina</taxon>
        <taxon>Eurotiomycetes</taxon>
        <taxon>Eurotiomycetidae</taxon>
        <taxon>Eurotiales</taxon>
        <taxon>Elaphomycetaceae</taxon>
        <taxon>Elaphomyces</taxon>
    </lineage>
</organism>
<evidence type="ECO:0000256" key="7">
    <source>
        <dbReference type="ARBA" id="ARBA00022728"/>
    </source>
</evidence>
<dbReference type="InterPro" id="IPR038959">
    <property type="entry name" value="Prp19"/>
</dbReference>
<dbReference type="Gene3D" id="3.30.40.10">
    <property type="entry name" value="Zinc/RING finger domain, C3HC4 (zinc finger)"/>
    <property type="match status" value="1"/>
</dbReference>
<dbReference type="GO" id="GO:0005737">
    <property type="term" value="C:cytoplasm"/>
    <property type="evidence" value="ECO:0007669"/>
    <property type="project" value="TreeGrafter"/>
</dbReference>
<evidence type="ECO:0000256" key="6">
    <source>
        <dbReference type="ARBA" id="ARBA00022679"/>
    </source>
</evidence>
<evidence type="ECO:0000256" key="2">
    <source>
        <dbReference type="ARBA" id="ARBA00004906"/>
    </source>
</evidence>
<evidence type="ECO:0000256" key="5">
    <source>
        <dbReference type="ARBA" id="ARBA00022664"/>
    </source>
</evidence>
<proteinExistence type="inferred from homology"/>
<dbReference type="PROSITE" id="PS51698">
    <property type="entry name" value="U_BOX"/>
    <property type="match status" value="1"/>
</dbReference>
<evidence type="ECO:0000313" key="19">
    <source>
        <dbReference type="Proteomes" id="UP000243515"/>
    </source>
</evidence>
<evidence type="ECO:0000256" key="8">
    <source>
        <dbReference type="ARBA" id="ARBA00022737"/>
    </source>
</evidence>
<dbReference type="EC" id="2.3.2.27" evidence="16"/>
<feature type="repeat" description="WD" evidence="15">
    <location>
        <begin position="277"/>
        <end position="318"/>
    </location>
</feature>
<dbReference type="Pfam" id="PF12894">
    <property type="entry name" value="ANAPC4_WD40"/>
    <property type="match status" value="1"/>
</dbReference>
<dbReference type="GO" id="GO:0006281">
    <property type="term" value="P:DNA repair"/>
    <property type="evidence" value="ECO:0007669"/>
    <property type="project" value="UniProtKB-KW"/>
</dbReference>
<dbReference type="InterPro" id="IPR001680">
    <property type="entry name" value="WD40_rpt"/>
</dbReference>
<evidence type="ECO:0000256" key="1">
    <source>
        <dbReference type="ARBA" id="ARBA00004123"/>
    </source>
</evidence>
<dbReference type="InterPro" id="IPR024977">
    <property type="entry name" value="Apc4-like_WD40_dom"/>
</dbReference>
<dbReference type="InterPro" id="IPR003613">
    <property type="entry name" value="Ubox_domain"/>
</dbReference>
<keyword evidence="4 15" id="KW-0853">WD repeat</keyword>
<feature type="domain" description="U-box" evidence="17">
    <location>
        <begin position="1"/>
        <end position="71"/>
    </location>
</feature>
<keyword evidence="13 16" id="KW-0234">DNA repair</keyword>
<dbReference type="EMBL" id="NPHW01003840">
    <property type="protein sequence ID" value="OXV08883.1"/>
    <property type="molecule type" value="Genomic_DNA"/>
</dbReference>
<keyword evidence="11" id="KW-0413">Isomerase</keyword>
<dbReference type="SMART" id="SM00504">
    <property type="entry name" value="Ubox"/>
    <property type="match status" value="1"/>
</dbReference>
<evidence type="ECO:0000256" key="11">
    <source>
        <dbReference type="ARBA" id="ARBA00023110"/>
    </source>
</evidence>
<evidence type="ECO:0000256" key="15">
    <source>
        <dbReference type="PROSITE-ProRule" id="PRU00221"/>
    </source>
</evidence>
<keyword evidence="10 16" id="KW-0833">Ubl conjugation pathway</keyword>
<dbReference type="PANTHER" id="PTHR43995:SF1">
    <property type="entry name" value="PRE-MRNA-PROCESSING FACTOR 19"/>
    <property type="match status" value="1"/>
</dbReference>
<keyword evidence="14 16" id="KW-0539">Nucleus</keyword>
<dbReference type="UniPathway" id="UPA00143"/>
<dbReference type="InterPro" id="IPR013915">
    <property type="entry name" value="Prp19_cc"/>
</dbReference>
<dbReference type="GO" id="GO:0000974">
    <property type="term" value="C:Prp19 complex"/>
    <property type="evidence" value="ECO:0007669"/>
    <property type="project" value="UniProtKB-UniRule"/>
</dbReference>
<dbReference type="InterPro" id="IPR055340">
    <property type="entry name" value="RING-Ubox_PRP19"/>
</dbReference>
<dbReference type="SUPFAM" id="SSF50978">
    <property type="entry name" value="WD40 repeat-like"/>
    <property type="match status" value="1"/>
</dbReference>
<evidence type="ECO:0000256" key="12">
    <source>
        <dbReference type="ARBA" id="ARBA00023187"/>
    </source>
</evidence>
<dbReference type="FunFam" id="3.30.40.10:FF:000027">
    <property type="entry name" value="Pre-mRNA-processing factor 19, putative"/>
    <property type="match status" value="1"/>
</dbReference>
<dbReference type="Pfam" id="PF00400">
    <property type="entry name" value="WD40"/>
    <property type="match status" value="1"/>
</dbReference>
<dbReference type="Gene3D" id="2.130.10.10">
    <property type="entry name" value="YVTN repeat-like/Quinoprotein amine dehydrogenase"/>
    <property type="match status" value="1"/>
</dbReference>
<evidence type="ECO:0000256" key="9">
    <source>
        <dbReference type="ARBA" id="ARBA00022763"/>
    </source>
</evidence>
<comment type="similarity">
    <text evidence="3 16">Belongs to the WD repeat PRP19 family.</text>
</comment>
<evidence type="ECO:0000256" key="4">
    <source>
        <dbReference type="ARBA" id="ARBA00022574"/>
    </source>
</evidence>
<dbReference type="GO" id="GO:0003755">
    <property type="term" value="F:peptidyl-prolyl cis-trans isomerase activity"/>
    <property type="evidence" value="ECO:0007669"/>
    <property type="project" value="UniProtKB-KW"/>
</dbReference>
<keyword evidence="6 16" id="KW-0808">Transferase</keyword>
<keyword evidence="5 16" id="KW-0507">mRNA processing</keyword>
<keyword evidence="12 16" id="KW-0508">mRNA splicing</keyword>
<evidence type="ECO:0000256" key="14">
    <source>
        <dbReference type="ARBA" id="ARBA00023242"/>
    </source>
</evidence>
<evidence type="ECO:0000256" key="3">
    <source>
        <dbReference type="ARBA" id="ARBA00006388"/>
    </source>
</evidence>
<dbReference type="GO" id="GO:0070534">
    <property type="term" value="P:protein K63-linked ubiquitination"/>
    <property type="evidence" value="ECO:0007669"/>
    <property type="project" value="UniProtKB-UniRule"/>
</dbReference>
<dbReference type="SUPFAM" id="SSF57850">
    <property type="entry name" value="RING/U-box"/>
    <property type="match status" value="1"/>
</dbReference>
<comment type="pathway">
    <text evidence="2 16">Protein modification; protein ubiquitination.</text>
</comment>
<evidence type="ECO:0000259" key="17">
    <source>
        <dbReference type="PROSITE" id="PS51698"/>
    </source>
</evidence>
<dbReference type="InterPro" id="IPR036322">
    <property type="entry name" value="WD40_repeat_dom_sf"/>
</dbReference>
<sequence length="478" mass="50367">MMLCTISGEAPQVPVVSRKSGQVFEKRLIEAYISEHGKEPVTGEDLSVDDLVQLRTPRIVRPRPPTLTSIPSLLGVFQEEWDALALETYTLRQTLAQTRQELSAALYQHDAAVRVIARLARERDEARDALAKVSVGASSTIGGGDAMQVDSNGIPEAVIARIETTHESLSKTRSKRPIPGGWATGEAIQTCRSKGSSEALFPGGRSLSLDPSGDLTLIGRADGVAGVYSLSQKRVVRTLQAGGGSVTDAVWAGAKAVVASSTGIVKVFEDEAEIASFSPHAGSVTALAVHPTGDIVGSVGVDKSYVLYDLTTPSAVTQVFSDSSLISVQFHPDGHLLAAGGADGQVKVFDVKSGTAAASFAMPGPVRCLAFSENGYFMSAVAEGSTTISVWDLRKSKLFKVLETGSQIDSVAWDYTGQFILTGGPSGLTVQQYTKSTKEWSEPLRSAVPTVAVAWGPLAQNIVALNKDGVLVVLAPES</sequence>
<dbReference type="PANTHER" id="PTHR43995">
    <property type="entry name" value="PRE-MRNA-PROCESSING FACTOR 19"/>
    <property type="match status" value="1"/>
</dbReference>
<keyword evidence="7 16" id="KW-0747">Spliceosome</keyword>
<dbReference type="Proteomes" id="UP000243515">
    <property type="component" value="Unassembled WGS sequence"/>
</dbReference>
<dbReference type="GO" id="GO:0071006">
    <property type="term" value="C:U2-type catalytic step 1 spliceosome"/>
    <property type="evidence" value="ECO:0007669"/>
    <property type="project" value="TreeGrafter"/>
</dbReference>
<keyword evidence="8" id="KW-0677">Repeat</keyword>
<dbReference type="InterPro" id="IPR015943">
    <property type="entry name" value="WD40/YVTN_repeat-like_dom_sf"/>
</dbReference>
<dbReference type="SMART" id="SM00320">
    <property type="entry name" value="WD40"/>
    <property type="match status" value="5"/>
</dbReference>
<protein>
    <recommendedName>
        <fullName evidence="16">Pre-mRNA-processing factor 19</fullName>
        <ecNumber evidence="16">2.3.2.27</ecNumber>
    </recommendedName>
</protein>
<feature type="repeat" description="WD" evidence="15">
    <location>
        <begin position="323"/>
        <end position="359"/>
    </location>
</feature>
<dbReference type="AlphaFoldDB" id="A0A232LXI7"/>
<dbReference type="GO" id="GO:0061630">
    <property type="term" value="F:ubiquitin protein ligase activity"/>
    <property type="evidence" value="ECO:0007669"/>
    <property type="project" value="UniProtKB-UniRule"/>
</dbReference>
<comment type="subcellular location">
    <subcellularLocation>
        <location evidence="1 16">Nucleus</location>
    </subcellularLocation>
</comment>
<comment type="caution">
    <text evidence="18">The sequence shown here is derived from an EMBL/GenBank/DDBJ whole genome shotgun (WGS) entry which is preliminary data.</text>
</comment>
<name>A0A232LXI7_9EURO</name>
<comment type="catalytic activity">
    <reaction evidence="16">
        <text>S-ubiquitinyl-[E2 ubiquitin-conjugating enzyme]-L-cysteine + [acceptor protein]-L-lysine = [E2 ubiquitin-conjugating enzyme]-L-cysteine + N(6)-ubiquitinyl-[acceptor protein]-L-lysine.</text>
        <dbReference type="EC" id="2.3.2.27"/>
    </reaction>
</comment>
<dbReference type="Pfam" id="PF08606">
    <property type="entry name" value="Prp19"/>
    <property type="match status" value="1"/>
</dbReference>
<dbReference type="PROSITE" id="PS50082">
    <property type="entry name" value="WD_REPEATS_2"/>
    <property type="match status" value="2"/>
</dbReference>
<comment type="function">
    <text evidence="16">Ubiquitin-protein ligase which is mainly involved pre-mRNA splicing and DNA repair. Required for pre-mRNA splicing as component of the spliceosome.</text>
</comment>
<keyword evidence="19" id="KW-1185">Reference proteome</keyword>
<dbReference type="GO" id="GO:0000398">
    <property type="term" value="P:mRNA splicing, via spliceosome"/>
    <property type="evidence" value="ECO:0007669"/>
    <property type="project" value="InterPro"/>
</dbReference>
<dbReference type="CDD" id="cd16656">
    <property type="entry name" value="RING-Ubox_PRP19"/>
    <property type="match status" value="1"/>
</dbReference>
<evidence type="ECO:0000256" key="10">
    <source>
        <dbReference type="ARBA" id="ARBA00022786"/>
    </source>
</evidence>
<comment type="subunit">
    <text evidence="16">Homotetramer.</text>
</comment>
<evidence type="ECO:0000256" key="16">
    <source>
        <dbReference type="RuleBase" id="RU367101"/>
    </source>
</evidence>
<accession>A0A232LXI7</accession>
<dbReference type="OrthoDB" id="687049at2759"/>
<keyword evidence="9 16" id="KW-0227">DNA damage</keyword>
<dbReference type="InterPro" id="IPR013083">
    <property type="entry name" value="Znf_RING/FYVE/PHD"/>
</dbReference>